<name>A0A164J3F0_9NOCA</name>
<keyword evidence="1" id="KW-1133">Transmembrane helix</keyword>
<feature type="transmembrane region" description="Helical" evidence="1">
    <location>
        <begin position="31"/>
        <end position="50"/>
    </location>
</feature>
<evidence type="ECO:0000313" key="3">
    <source>
        <dbReference type="Proteomes" id="UP000076512"/>
    </source>
</evidence>
<accession>A0A164J3F0</accession>
<reference evidence="2 3" key="1">
    <citation type="submission" date="2016-04" db="EMBL/GenBank/DDBJ databases">
        <authorList>
            <person name="Evans L.H."/>
            <person name="Alamgir A."/>
            <person name="Owens N."/>
            <person name="Weber N.D."/>
            <person name="Virtaneva K."/>
            <person name="Barbian K."/>
            <person name="Babar A."/>
            <person name="Rosenke K."/>
        </authorList>
    </citation>
    <scope>NUCLEOTIDE SEQUENCE [LARGE SCALE GENOMIC DNA]</scope>
    <source>
        <strain evidence="2 3">IFM 0406</strain>
    </source>
</reference>
<proteinExistence type="predicted"/>
<gene>
    <name evidence="2" type="ORF">AWN90_05275</name>
</gene>
<evidence type="ECO:0000313" key="2">
    <source>
        <dbReference type="EMBL" id="KZM70006.1"/>
    </source>
</evidence>
<dbReference type="RefSeq" id="WP_067578191.1">
    <property type="nucleotide sequence ID" value="NZ_JABMCZ010000003.1"/>
</dbReference>
<sequence length="114" mass="12265">MFGSLHILFTAAITAVLTLVAGTWRLGRHAWPDTTALALLAGASVFGWRISANMPQLNADGMPGFSANDWLAPVLTYVFVSLYAAVRPPADRLRFDQTRALAVLISLVVNVIAI</sequence>
<comment type="caution">
    <text evidence="2">The sequence shown here is derived from an EMBL/GenBank/DDBJ whole genome shotgun (WGS) entry which is preliminary data.</text>
</comment>
<dbReference type="OrthoDB" id="4746178at2"/>
<evidence type="ECO:0000256" key="1">
    <source>
        <dbReference type="SAM" id="Phobius"/>
    </source>
</evidence>
<keyword evidence="3" id="KW-1185">Reference proteome</keyword>
<dbReference type="AlphaFoldDB" id="A0A164J3F0"/>
<dbReference type="STRING" id="455432.AWN90_05275"/>
<keyword evidence="1" id="KW-0472">Membrane</keyword>
<keyword evidence="1" id="KW-0812">Transmembrane</keyword>
<organism evidence="2 3">
    <name type="scientific">Nocardia terpenica</name>
    <dbReference type="NCBI Taxonomy" id="455432"/>
    <lineage>
        <taxon>Bacteria</taxon>
        <taxon>Bacillati</taxon>
        <taxon>Actinomycetota</taxon>
        <taxon>Actinomycetes</taxon>
        <taxon>Mycobacteriales</taxon>
        <taxon>Nocardiaceae</taxon>
        <taxon>Nocardia</taxon>
    </lineage>
</organism>
<feature type="transmembrane region" description="Helical" evidence="1">
    <location>
        <begin position="70"/>
        <end position="86"/>
    </location>
</feature>
<dbReference type="EMBL" id="LWGR01000016">
    <property type="protein sequence ID" value="KZM70006.1"/>
    <property type="molecule type" value="Genomic_DNA"/>
</dbReference>
<dbReference type="Proteomes" id="UP000076512">
    <property type="component" value="Unassembled WGS sequence"/>
</dbReference>
<feature type="transmembrane region" description="Helical" evidence="1">
    <location>
        <begin position="6"/>
        <end position="24"/>
    </location>
</feature>
<protein>
    <submittedName>
        <fullName evidence="2">Uncharacterized protein</fullName>
    </submittedName>
</protein>